<name>A0A8C9P2J2_SPEDA</name>
<keyword evidence="15" id="KW-0564">Palmitate</keyword>
<comment type="subcellular location">
    <subcellularLocation>
        <location evidence="1">Host cell membrane</location>
        <topology evidence="1">Single-pass type I membrane protein</topology>
    </subcellularLocation>
    <subcellularLocation>
        <location evidence="2">Host endomembrane system</location>
        <topology evidence="2">Peripheral membrane protein</topology>
    </subcellularLocation>
    <subcellularLocation>
        <location evidence="3">Virion membrane</location>
        <topology evidence="3">Single-pass type I membrane protein</topology>
    </subcellularLocation>
</comment>
<keyword evidence="10" id="KW-0255">Endonuclease</keyword>
<keyword evidence="5" id="KW-0945">Host-virus interaction</keyword>
<evidence type="ECO:0000256" key="9">
    <source>
        <dbReference type="ARBA" id="ARBA00022722"/>
    </source>
</evidence>
<dbReference type="Gene3D" id="3.90.310.10">
    <property type="entry name" value="ENV polyprotein, receptor-binding domain"/>
    <property type="match status" value="1"/>
</dbReference>
<dbReference type="PANTHER" id="PTHR10424:SF81">
    <property type="entry name" value="ERVV2 PROTEIN"/>
    <property type="match status" value="1"/>
</dbReference>
<evidence type="ECO:0000256" key="18">
    <source>
        <dbReference type="ARBA" id="ARBA00023288"/>
    </source>
</evidence>
<evidence type="ECO:0000256" key="7">
    <source>
        <dbReference type="ARBA" id="ARBA00022692"/>
    </source>
</evidence>
<evidence type="ECO:0000313" key="23">
    <source>
        <dbReference type="Proteomes" id="UP000694422"/>
    </source>
</evidence>
<dbReference type="CDD" id="cd09851">
    <property type="entry name" value="HTLV-1-like_HR1-HR2"/>
    <property type="match status" value="1"/>
</dbReference>
<keyword evidence="7 20" id="KW-0812">Transmembrane</keyword>
<keyword evidence="4" id="KW-1032">Host cell membrane</keyword>
<keyword evidence="23" id="KW-1185">Reference proteome</keyword>
<evidence type="ECO:0000256" key="16">
    <source>
        <dbReference type="ARBA" id="ARBA00023157"/>
    </source>
</evidence>
<evidence type="ECO:0000256" key="6">
    <source>
        <dbReference type="ARBA" id="ARBA00022679"/>
    </source>
</evidence>
<sequence>MLLPYALFRARNTPSVSLCNLTPYEILYGAPPPIRDLTPTLRLNDSFHTPLLNRLKALEHTQRYLWKRLATTYQPGDKEIPHRYQVGDFVYVRRHQVSSLEPRWKGPYQVLLITPTAVKVDGIASWIHASHLKPAPWLWILPLTTCSPNPHQPVQQHWQIINPTGQVVWSISHIAPLWTWWPSLHPDICQLAIGLSDWDLPDIEDPTQIPLNPKPGQHSPRGNHMHYGCHRPHHRCRLASLDYYVCPADFRSRKQARTCGGPNDFYCKSWGCEQTGAAWWKPNSPDSMIQVGRNNAWINPRDCITSRVLNTSCGKTSLCNPLNITFTSKARVYLRTTWLTGNTWGMRFYVYGPTYDFGLWFTIRLKQEENPAAIGPNPLKPGIKPPTPPSLRTTRTPLLSHSSWFPSLPTSPVQSTVDSSPWELIKGTFAVLNSTQPDLNQSCWLCLSAVHPYYEGIAVNGTYAVKTQSFTCSWGKNPKLTLPEVTGAGLCIGSPPKSKQHICTQKGEINVTQGFLVPEKGTWWACDSGLTPCISVQVFDRSVNYCVMVQVLPRVLFHDAESFEGLVGGQITRFRREPVSLTLAILLGIGAAAGVGTGTAAMIRGSQQMAQLETAIDQDLKTLETSITALQESLTSLSEVVLQNRRGLDLLFMREGGLCVALREECCFYADHTGVVKESMSKLRKPNILSPNRDDTFR</sequence>
<feature type="region of interest" description="Disordered" evidence="19">
    <location>
        <begin position="372"/>
        <end position="393"/>
    </location>
</feature>
<evidence type="ECO:0000256" key="13">
    <source>
        <dbReference type="ARBA" id="ARBA00022989"/>
    </source>
</evidence>
<dbReference type="InterPro" id="IPR008981">
    <property type="entry name" value="FMuLV_rcpt-bd"/>
</dbReference>
<reference evidence="22" key="2">
    <citation type="submission" date="2025-09" db="UniProtKB">
        <authorList>
            <consortium name="Ensembl"/>
        </authorList>
    </citation>
    <scope>IDENTIFICATION</scope>
</reference>
<organism evidence="22 23">
    <name type="scientific">Spermophilus dauricus</name>
    <name type="common">Daurian ground squirrel</name>
    <dbReference type="NCBI Taxonomy" id="99837"/>
    <lineage>
        <taxon>Eukaryota</taxon>
        <taxon>Metazoa</taxon>
        <taxon>Chordata</taxon>
        <taxon>Craniata</taxon>
        <taxon>Vertebrata</taxon>
        <taxon>Euteleostomi</taxon>
        <taxon>Mammalia</taxon>
        <taxon>Eutheria</taxon>
        <taxon>Euarchontoglires</taxon>
        <taxon>Glires</taxon>
        <taxon>Rodentia</taxon>
        <taxon>Sciuromorpha</taxon>
        <taxon>Sciuridae</taxon>
        <taxon>Xerinae</taxon>
        <taxon>Marmotini</taxon>
        <taxon>Spermophilus</taxon>
    </lineage>
</organism>
<evidence type="ECO:0000256" key="20">
    <source>
        <dbReference type="SAM" id="Phobius"/>
    </source>
</evidence>
<evidence type="ECO:0000256" key="10">
    <source>
        <dbReference type="ARBA" id="ARBA00022759"/>
    </source>
</evidence>
<feature type="transmembrane region" description="Helical" evidence="20">
    <location>
        <begin position="581"/>
        <end position="603"/>
    </location>
</feature>
<keyword evidence="8" id="KW-0548">Nucleotidyltransferase</keyword>
<dbReference type="AlphaFoldDB" id="A0A8C9P2J2"/>
<evidence type="ECO:0000259" key="21">
    <source>
        <dbReference type="Pfam" id="PF18697"/>
    </source>
</evidence>
<evidence type="ECO:0000256" key="19">
    <source>
        <dbReference type="SAM" id="MobiDB-lite"/>
    </source>
</evidence>
<keyword evidence="16" id="KW-1015">Disulfide bond</keyword>
<evidence type="ECO:0000256" key="11">
    <source>
        <dbReference type="ARBA" id="ARBA00022801"/>
    </source>
</evidence>
<dbReference type="Proteomes" id="UP000694422">
    <property type="component" value="Unplaced"/>
</dbReference>
<evidence type="ECO:0000256" key="1">
    <source>
        <dbReference type="ARBA" id="ARBA00004402"/>
    </source>
</evidence>
<dbReference type="GO" id="GO:0004519">
    <property type="term" value="F:endonuclease activity"/>
    <property type="evidence" value="ECO:0007669"/>
    <property type="project" value="UniProtKB-KW"/>
</dbReference>
<evidence type="ECO:0000256" key="17">
    <source>
        <dbReference type="ARBA" id="ARBA00023180"/>
    </source>
</evidence>
<feature type="domain" description="Murine leukemia virus integrase C-terminal" evidence="21">
    <location>
        <begin position="82"/>
        <end position="135"/>
    </location>
</feature>
<proteinExistence type="predicted"/>
<keyword evidence="14 20" id="KW-0472">Membrane</keyword>
<reference evidence="22" key="1">
    <citation type="submission" date="2025-08" db="UniProtKB">
        <authorList>
            <consortium name="Ensembl"/>
        </authorList>
    </citation>
    <scope>IDENTIFICATION</scope>
</reference>
<accession>A0A8C9P2J2</accession>
<dbReference type="GO" id="GO:0016779">
    <property type="term" value="F:nucleotidyltransferase activity"/>
    <property type="evidence" value="ECO:0007669"/>
    <property type="project" value="UniProtKB-KW"/>
</dbReference>
<dbReference type="GO" id="GO:0016787">
    <property type="term" value="F:hydrolase activity"/>
    <property type="evidence" value="ECO:0007669"/>
    <property type="project" value="UniProtKB-KW"/>
</dbReference>
<evidence type="ECO:0000256" key="3">
    <source>
        <dbReference type="ARBA" id="ARBA00004563"/>
    </source>
</evidence>
<evidence type="ECO:0000256" key="8">
    <source>
        <dbReference type="ARBA" id="ARBA00022695"/>
    </source>
</evidence>
<keyword evidence="11" id="KW-0378">Hydrolase</keyword>
<keyword evidence="13 20" id="KW-1133">Transmembrane helix</keyword>
<dbReference type="Pfam" id="PF18697">
    <property type="entry name" value="MLVIN_C"/>
    <property type="match status" value="1"/>
</dbReference>
<dbReference type="PANTHER" id="PTHR10424">
    <property type="entry name" value="VIRAL ENVELOPE PROTEIN"/>
    <property type="match status" value="1"/>
</dbReference>
<evidence type="ECO:0000256" key="15">
    <source>
        <dbReference type="ARBA" id="ARBA00023139"/>
    </source>
</evidence>
<evidence type="ECO:0000256" key="5">
    <source>
        <dbReference type="ARBA" id="ARBA00022581"/>
    </source>
</evidence>
<keyword evidence="17" id="KW-0325">Glycoprotein</keyword>
<protein>
    <recommendedName>
        <fullName evidence="21">Murine leukemia virus integrase C-terminal domain-containing protein</fullName>
    </recommendedName>
</protein>
<keyword evidence="6" id="KW-0808">Transferase</keyword>
<dbReference type="Ensembl" id="ENSSDAT00000002817.1">
    <property type="protein sequence ID" value="ENSSDAP00000002435.1"/>
    <property type="gene ID" value="ENSSDAG00000002360.1"/>
</dbReference>
<dbReference type="InterPro" id="IPR040643">
    <property type="entry name" value="MLVIN_C"/>
</dbReference>
<keyword evidence="9" id="KW-0540">Nuclease</keyword>
<dbReference type="Gene3D" id="1.10.287.210">
    <property type="match status" value="1"/>
</dbReference>
<dbReference type="InterPro" id="IPR018154">
    <property type="entry name" value="TLV/ENV_coat_polyprotein"/>
</dbReference>
<evidence type="ECO:0000313" key="22">
    <source>
        <dbReference type="Ensembl" id="ENSSDAP00000002435.1"/>
    </source>
</evidence>
<evidence type="ECO:0000256" key="2">
    <source>
        <dbReference type="ARBA" id="ARBA00004531"/>
    </source>
</evidence>
<evidence type="ECO:0000256" key="4">
    <source>
        <dbReference type="ARBA" id="ARBA00022511"/>
    </source>
</evidence>
<keyword evidence="12" id="KW-1043">Host membrane</keyword>
<evidence type="ECO:0000256" key="12">
    <source>
        <dbReference type="ARBA" id="ARBA00022870"/>
    </source>
</evidence>
<dbReference type="Pfam" id="PF00429">
    <property type="entry name" value="TLV_coat"/>
    <property type="match status" value="1"/>
</dbReference>
<dbReference type="SUPFAM" id="SSF58069">
    <property type="entry name" value="Virus ectodomain"/>
    <property type="match status" value="1"/>
</dbReference>
<evidence type="ECO:0000256" key="14">
    <source>
        <dbReference type="ARBA" id="ARBA00023136"/>
    </source>
</evidence>
<keyword evidence="18" id="KW-0449">Lipoprotein</keyword>
<dbReference type="SUPFAM" id="SSF49830">
    <property type="entry name" value="ENV polyprotein, receptor-binding domain"/>
    <property type="match status" value="1"/>
</dbReference>